<protein>
    <recommendedName>
        <fullName evidence="3">Photosystem II reaction center PsbP family protein</fullName>
    </recommendedName>
</protein>
<dbReference type="SUPFAM" id="SSF55724">
    <property type="entry name" value="Mog1p/PsbP-like"/>
    <property type="match status" value="1"/>
</dbReference>
<name>A0ABD3CLX0_9LAMI</name>
<comment type="caution">
    <text evidence="1">The sequence shown here is derived from an EMBL/GenBank/DDBJ whole genome shotgun (WGS) entry which is preliminary data.</text>
</comment>
<gene>
    <name evidence="1" type="ORF">CASFOL_026248</name>
</gene>
<keyword evidence="2" id="KW-1185">Reference proteome</keyword>
<dbReference type="PANTHER" id="PTHR37764:SF1">
    <property type="entry name" value="KETOSE_ALDOSE ISOMERASE, PUTATIVE (MOG1_PSBP_DUF1795-LIKE PHOTOSYSTEM II REACTION CENTER PSBP FAMILY PROTEIN)-RELATED"/>
    <property type="match status" value="1"/>
</dbReference>
<accession>A0ABD3CLX0</accession>
<organism evidence="1 2">
    <name type="scientific">Castilleja foliolosa</name>
    <dbReference type="NCBI Taxonomy" id="1961234"/>
    <lineage>
        <taxon>Eukaryota</taxon>
        <taxon>Viridiplantae</taxon>
        <taxon>Streptophyta</taxon>
        <taxon>Embryophyta</taxon>
        <taxon>Tracheophyta</taxon>
        <taxon>Spermatophyta</taxon>
        <taxon>Magnoliopsida</taxon>
        <taxon>eudicotyledons</taxon>
        <taxon>Gunneridae</taxon>
        <taxon>Pentapetalae</taxon>
        <taxon>asterids</taxon>
        <taxon>lamiids</taxon>
        <taxon>Lamiales</taxon>
        <taxon>Orobanchaceae</taxon>
        <taxon>Pedicularideae</taxon>
        <taxon>Castillejinae</taxon>
        <taxon>Castilleja</taxon>
    </lineage>
</organism>
<evidence type="ECO:0000313" key="1">
    <source>
        <dbReference type="EMBL" id="KAL3629936.1"/>
    </source>
</evidence>
<sequence>MAMAMYKIMLSLSPTPPPPQPPSLPKSHPNSNILFEPVCNNNNSSILFSRRSFILAAFHTCSSSLLFLSAALAQTPSSSSSSPSVSKSSKNPNFLSGISNTKSWFQFYGDGFAIRVPPNFQDIMEPEDYNAGIALYGDKAKPKTYAARFSSPDGSEVLSVVVRPSNQLKITFLEAKDIADFGSLKEAAKIFVPVGASLYSARAIKIKEEEGYRNYYFYEFGNEVQRVALVAAVNSGKAIISGVTAPQNKWEEDGVRLRSAAVSLTLV</sequence>
<dbReference type="InterPro" id="IPR016123">
    <property type="entry name" value="Mog1/PsbP_a/b/a-sand"/>
</dbReference>
<dbReference type="Gene3D" id="3.40.1000.10">
    <property type="entry name" value="Mog1/PsbP, alpha/beta/alpha sandwich"/>
    <property type="match status" value="1"/>
</dbReference>
<proteinExistence type="predicted"/>
<evidence type="ECO:0000313" key="2">
    <source>
        <dbReference type="Proteomes" id="UP001632038"/>
    </source>
</evidence>
<reference evidence="2" key="1">
    <citation type="journal article" date="2024" name="IScience">
        <title>Strigolactones Initiate the Formation of Haustorium-like Structures in Castilleja.</title>
        <authorList>
            <person name="Buerger M."/>
            <person name="Peterson D."/>
            <person name="Chory J."/>
        </authorList>
    </citation>
    <scope>NUCLEOTIDE SEQUENCE [LARGE SCALE GENOMIC DNA]</scope>
</reference>
<dbReference type="PANTHER" id="PTHR37764">
    <property type="entry name" value="KETOSE/ALDOSE ISOMERASE, PUTATIVE (MOG1/PSBP/DUF1795-LIKE PHOTOSYSTEM II REACTION CENTER PSBP FAMILY PROTEIN)-RELATED"/>
    <property type="match status" value="1"/>
</dbReference>
<evidence type="ECO:0008006" key="3">
    <source>
        <dbReference type="Google" id="ProtNLM"/>
    </source>
</evidence>
<dbReference type="EMBL" id="JAVIJP010000033">
    <property type="protein sequence ID" value="KAL3629936.1"/>
    <property type="molecule type" value="Genomic_DNA"/>
</dbReference>
<dbReference type="AlphaFoldDB" id="A0ABD3CLX0"/>
<dbReference type="Proteomes" id="UP001632038">
    <property type="component" value="Unassembled WGS sequence"/>
</dbReference>